<reference evidence="1 2" key="1">
    <citation type="submission" date="2020-11" db="EMBL/GenBank/DDBJ databases">
        <title>Description of Pontivivens ytuae sp. nov. isolated from deep sea sediment of Mariana Trench.</title>
        <authorList>
            <person name="Wang Z."/>
            <person name="Sun Q.-L."/>
            <person name="Xu X.-D."/>
            <person name="Tang Y.-Z."/>
            <person name="Zhang J."/>
        </authorList>
    </citation>
    <scope>NUCLEOTIDE SEQUENCE [LARGE SCALE GENOMIC DNA]</scope>
    <source>
        <strain evidence="1 2">MT2928</strain>
    </source>
</reference>
<dbReference type="AlphaFoldDB" id="A0A7S9QDU8"/>
<dbReference type="KEGG" id="poz:I0K15_02890"/>
<protein>
    <submittedName>
        <fullName evidence="1">Trypsin-like peptidase domain-containing protein</fullName>
    </submittedName>
</protein>
<proteinExistence type="predicted"/>
<dbReference type="InterPro" id="IPR043504">
    <property type="entry name" value="Peptidase_S1_PA_chymotrypsin"/>
</dbReference>
<dbReference type="EMBL" id="CP064942">
    <property type="protein sequence ID" value="QPH54742.1"/>
    <property type="molecule type" value="Genomic_DNA"/>
</dbReference>
<sequence length="270" mass="30139">MIEELVEYCETQQGVRIRPDVALAALDFRGIVYGTVAIPRDWWRPLEGMSASHVGIENRPMQPTAIRNLSELAALFISPSPQHNGASEYFDLDLRWTPKIGDQVMALGYADLDVDTQGRGEQRPMQQYIYGSVSEVVELESADVTRGRPWPMMRVQANWPGGMSGGPVFNTEGRVVGLVSTGFPGQDIATATFFSSWDIPQQTFQSLDPANPGWFHCIGVYDAEERIRWVGPNRAEASRFAADQNLSDVRAISFKPASQEYMVLQRIPLE</sequence>
<organism evidence="1 2">
    <name type="scientific">Pontivivens ytuae</name>
    <dbReference type="NCBI Taxonomy" id="2789856"/>
    <lineage>
        <taxon>Bacteria</taxon>
        <taxon>Pseudomonadati</taxon>
        <taxon>Pseudomonadota</taxon>
        <taxon>Alphaproteobacteria</taxon>
        <taxon>Rhodobacterales</taxon>
        <taxon>Paracoccaceae</taxon>
        <taxon>Pontivivens</taxon>
    </lineage>
</organism>
<dbReference type="Pfam" id="PF13365">
    <property type="entry name" value="Trypsin_2"/>
    <property type="match status" value="1"/>
</dbReference>
<dbReference type="Gene3D" id="2.40.10.10">
    <property type="entry name" value="Trypsin-like serine proteases"/>
    <property type="match status" value="1"/>
</dbReference>
<evidence type="ECO:0000313" key="1">
    <source>
        <dbReference type="EMBL" id="QPH54742.1"/>
    </source>
</evidence>
<name>A0A7S9QDU8_9RHOB</name>
<dbReference type="SUPFAM" id="SSF50494">
    <property type="entry name" value="Trypsin-like serine proteases"/>
    <property type="match status" value="1"/>
</dbReference>
<keyword evidence="2" id="KW-1185">Reference proteome</keyword>
<evidence type="ECO:0000313" key="2">
    <source>
        <dbReference type="Proteomes" id="UP000594800"/>
    </source>
</evidence>
<dbReference type="RefSeq" id="WP_196103947.1">
    <property type="nucleotide sequence ID" value="NZ_CP064942.1"/>
</dbReference>
<dbReference type="Proteomes" id="UP000594800">
    <property type="component" value="Chromosome"/>
</dbReference>
<gene>
    <name evidence="1" type="ORF">I0K15_02890</name>
</gene>
<accession>A0A7S9QDU8</accession>
<dbReference type="InterPro" id="IPR009003">
    <property type="entry name" value="Peptidase_S1_PA"/>
</dbReference>